<dbReference type="GO" id="GO:1901170">
    <property type="term" value="P:naphthalene catabolic process"/>
    <property type="evidence" value="ECO:0007669"/>
    <property type="project" value="InterPro"/>
</dbReference>
<dbReference type="EC" id="5.99.1.4" evidence="1"/>
<dbReference type="Pfam" id="PF01323">
    <property type="entry name" value="DSBA"/>
    <property type="match status" value="1"/>
</dbReference>
<gene>
    <name evidence="4" type="ORF">J0X15_09315</name>
</gene>
<dbReference type="InterPro" id="IPR044087">
    <property type="entry name" value="NahD-like"/>
</dbReference>
<evidence type="ECO:0000256" key="1">
    <source>
        <dbReference type="PIRNR" id="PIRNR006386"/>
    </source>
</evidence>
<sequence length="206" mass="22828">MSTTIDYYYTHISPWAYLGHQPFQALAARYDVVIRPKPVDLSGVFQSTGGLPLGKRHQARQDYRFVEMQRWRDSRDVPLTLKPKHFPTSPRLADGCATYLAAANGPALQFSALAFQAVWVDDLDIASPNVIERMLGDLGLSASDVLSEIESDAVQADYTRNQSEAISLGVIGSPTYVLNGEPFWGQDRLGLLEEALKSGRAPYRPL</sequence>
<dbReference type="RefSeq" id="WP_206939966.1">
    <property type="nucleotide sequence ID" value="NZ_JAFLNF010000003.1"/>
</dbReference>
<dbReference type="EMBL" id="JAFLNF010000003">
    <property type="protein sequence ID" value="MBO0345417.1"/>
    <property type="molecule type" value="Genomic_DNA"/>
</dbReference>
<keyword evidence="5" id="KW-1185">Reference proteome</keyword>
<dbReference type="InterPro" id="IPR036249">
    <property type="entry name" value="Thioredoxin-like_sf"/>
</dbReference>
<dbReference type="InterPro" id="IPR014440">
    <property type="entry name" value="HCCAis_GSTk"/>
</dbReference>
<feature type="domain" description="DSBA-like thioredoxin" evidence="3">
    <location>
        <begin position="4"/>
        <end position="197"/>
    </location>
</feature>
<comment type="similarity">
    <text evidence="1">Belongs to the GST superfamily. NadH family.</text>
</comment>
<accession>A0A939EMZ9</accession>
<name>A0A939EMZ9_9HYPH</name>
<protein>
    <recommendedName>
        <fullName evidence="1">2-hydroxychromene-2-carboxylate isomerase</fullName>
        <ecNumber evidence="1">5.99.1.4</ecNumber>
    </recommendedName>
</protein>
<evidence type="ECO:0000256" key="2">
    <source>
        <dbReference type="PIRSR" id="PIRSR006386-1"/>
    </source>
</evidence>
<dbReference type="InterPro" id="IPR051924">
    <property type="entry name" value="GST_Kappa/NadH"/>
</dbReference>
<dbReference type="GO" id="GO:0018845">
    <property type="term" value="F:2-hydroxychromene-2-carboxylate isomerase activity"/>
    <property type="evidence" value="ECO:0007669"/>
    <property type="project" value="UniProtKB-UniRule"/>
</dbReference>
<dbReference type="PANTHER" id="PTHR42943">
    <property type="entry name" value="GLUTATHIONE S-TRANSFERASE KAPPA"/>
    <property type="match status" value="1"/>
</dbReference>
<dbReference type="CDD" id="cd03022">
    <property type="entry name" value="DsbA_HCCA_Iso"/>
    <property type="match status" value="1"/>
</dbReference>
<dbReference type="Gene3D" id="3.40.30.10">
    <property type="entry name" value="Glutaredoxin"/>
    <property type="match status" value="1"/>
</dbReference>
<dbReference type="PANTHER" id="PTHR42943:SF13">
    <property type="entry name" value="GLUTATHIONE S-TRANSFERASE KAPPA-RELATED"/>
    <property type="match status" value="1"/>
</dbReference>
<dbReference type="Proteomes" id="UP000664779">
    <property type="component" value="Unassembled WGS sequence"/>
</dbReference>
<dbReference type="GO" id="GO:0006749">
    <property type="term" value="P:glutathione metabolic process"/>
    <property type="evidence" value="ECO:0007669"/>
    <property type="project" value="TreeGrafter"/>
</dbReference>
<organism evidence="4 5">
    <name type="scientific">Roseibium limicola</name>
    <dbReference type="NCBI Taxonomy" id="2816037"/>
    <lineage>
        <taxon>Bacteria</taxon>
        <taxon>Pseudomonadati</taxon>
        <taxon>Pseudomonadota</taxon>
        <taxon>Alphaproteobacteria</taxon>
        <taxon>Hyphomicrobiales</taxon>
        <taxon>Stappiaceae</taxon>
        <taxon>Roseibium</taxon>
    </lineage>
</organism>
<dbReference type="AlphaFoldDB" id="A0A939EMZ9"/>
<dbReference type="SUPFAM" id="SSF52833">
    <property type="entry name" value="Thioredoxin-like"/>
    <property type="match status" value="1"/>
</dbReference>
<proteinExistence type="inferred from homology"/>
<reference evidence="4" key="1">
    <citation type="submission" date="2021-03" db="EMBL/GenBank/DDBJ databases">
        <title>Roseibium sp. CAU 1637 isolated from Incheon.</title>
        <authorList>
            <person name="Kim W."/>
        </authorList>
    </citation>
    <scope>NUCLEOTIDE SEQUENCE</scope>
    <source>
        <strain evidence="4">CAU 1637</strain>
    </source>
</reference>
<comment type="catalytic activity">
    <reaction evidence="1">
        <text>2-hydroxychromene-2-carboxylate = (3E)-4-(2-hydroxyphenyl)-2-oxobut-3-enoate</text>
        <dbReference type="Rhea" id="RHEA:27401"/>
        <dbReference type="ChEBI" id="CHEBI:59350"/>
        <dbReference type="ChEBI" id="CHEBI:59353"/>
        <dbReference type="EC" id="5.99.1.4"/>
    </reaction>
</comment>
<evidence type="ECO:0000259" key="3">
    <source>
        <dbReference type="Pfam" id="PF01323"/>
    </source>
</evidence>
<dbReference type="PIRSF" id="PIRSF006386">
    <property type="entry name" value="HCCAis_GSTk"/>
    <property type="match status" value="1"/>
</dbReference>
<dbReference type="GO" id="GO:0004364">
    <property type="term" value="F:glutathione transferase activity"/>
    <property type="evidence" value="ECO:0007669"/>
    <property type="project" value="TreeGrafter"/>
</dbReference>
<dbReference type="GO" id="GO:0004602">
    <property type="term" value="F:glutathione peroxidase activity"/>
    <property type="evidence" value="ECO:0007669"/>
    <property type="project" value="TreeGrafter"/>
</dbReference>
<evidence type="ECO:0000313" key="4">
    <source>
        <dbReference type="EMBL" id="MBO0345417.1"/>
    </source>
</evidence>
<comment type="caution">
    <text evidence="4">The sequence shown here is derived from an EMBL/GenBank/DDBJ whole genome shotgun (WGS) entry which is preliminary data.</text>
</comment>
<feature type="active site" description="Nucleophile" evidence="2">
    <location>
        <position position="13"/>
    </location>
</feature>
<dbReference type="InterPro" id="IPR001853">
    <property type="entry name" value="DSBA-like_thioredoxin_dom"/>
</dbReference>
<evidence type="ECO:0000313" key="5">
    <source>
        <dbReference type="Proteomes" id="UP000664779"/>
    </source>
</evidence>
<keyword evidence="1 4" id="KW-0413">Isomerase</keyword>